<dbReference type="Proteomes" id="UP000594262">
    <property type="component" value="Unplaced"/>
</dbReference>
<dbReference type="PROSITE" id="PS50330">
    <property type="entry name" value="UIM"/>
    <property type="match status" value="1"/>
</dbReference>
<dbReference type="GO" id="GO:0005737">
    <property type="term" value="C:cytoplasm"/>
    <property type="evidence" value="ECO:0007669"/>
    <property type="project" value="TreeGrafter"/>
</dbReference>
<evidence type="ECO:0000313" key="9">
    <source>
        <dbReference type="Proteomes" id="UP000594262"/>
    </source>
</evidence>
<evidence type="ECO:0000256" key="2">
    <source>
        <dbReference type="ARBA" id="ARBA00022737"/>
    </source>
</evidence>
<dbReference type="SUPFAM" id="SSF118310">
    <property type="entry name" value="AN1-like Zinc finger"/>
    <property type="match status" value="2"/>
</dbReference>
<dbReference type="PANTHER" id="PTHR14677:SF20">
    <property type="entry name" value="ZINC FINGER AN1-TYPE CONTAINING 2A-RELATED"/>
    <property type="match status" value="1"/>
</dbReference>
<dbReference type="OrthoDB" id="431929at2759"/>
<dbReference type="InterPro" id="IPR035896">
    <property type="entry name" value="AN1-like_Znf"/>
</dbReference>
<name>A0A7M5X8P1_9CNID</name>
<dbReference type="Pfam" id="PF25403">
    <property type="entry name" value="zf-C2H2_ZFAND2"/>
    <property type="match status" value="1"/>
</dbReference>
<evidence type="ECO:0000313" key="8">
    <source>
        <dbReference type="EnsemblMetazoa" id="CLYHEMP019643.1"/>
    </source>
</evidence>
<dbReference type="InterPro" id="IPR000058">
    <property type="entry name" value="Znf_AN1"/>
</dbReference>
<dbReference type="SMART" id="SM00154">
    <property type="entry name" value="ZnF_AN1"/>
    <property type="match status" value="2"/>
</dbReference>
<feature type="domain" description="AN1-type" evidence="7">
    <location>
        <begin position="4"/>
        <end position="52"/>
    </location>
</feature>
<evidence type="ECO:0000256" key="4">
    <source>
        <dbReference type="ARBA" id="ARBA00022833"/>
    </source>
</evidence>
<organism evidence="8 9">
    <name type="scientific">Clytia hemisphaerica</name>
    <dbReference type="NCBI Taxonomy" id="252671"/>
    <lineage>
        <taxon>Eukaryota</taxon>
        <taxon>Metazoa</taxon>
        <taxon>Cnidaria</taxon>
        <taxon>Hydrozoa</taxon>
        <taxon>Hydroidolina</taxon>
        <taxon>Leptothecata</taxon>
        <taxon>Obeliida</taxon>
        <taxon>Clytiidae</taxon>
        <taxon>Clytia</taxon>
    </lineage>
</organism>
<keyword evidence="2" id="KW-0677">Repeat</keyword>
<feature type="compositionally biased region" description="Low complexity" evidence="6">
    <location>
        <begin position="170"/>
        <end position="183"/>
    </location>
</feature>
<dbReference type="SMART" id="SM00726">
    <property type="entry name" value="UIM"/>
    <property type="match status" value="2"/>
</dbReference>
<dbReference type="InterPro" id="IPR057357">
    <property type="entry name" value="Znf-C2H2_ZFAND2A/B"/>
</dbReference>
<feature type="domain" description="AN1-type" evidence="7">
    <location>
        <begin position="91"/>
        <end position="139"/>
    </location>
</feature>
<keyword evidence="3 5" id="KW-0863">Zinc-finger</keyword>
<keyword evidence="9" id="KW-1185">Reference proteome</keyword>
<keyword evidence="1" id="KW-0479">Metal-binding</keyword>
<dbReference type="InterPro" id="IPR003903">
    <property type="entry name" value="UIM_dom"/>
</dbReference>
<dbReference type="FunFam" id="4.10.1110.10:FF:000003">
    <property type="entry name" value="AN1-type zinc finger protein 2B isoform X1"/>
    <property type="match status" value="1"/>
</dbReference>
<keyword evidence="4" id="KW-0862">Zinc</keyword>
<evidence type="ECO:0000259" key="7">
    <source>
        <dbReference type="PROSITE" id="PS51039"/>
    </source>
</evidence>
<protein>
    <recommendedName>
        <fullName evidence="7">AN1-type domain-containing protein</fullName>
    </recommendedName>
</protein>
<feature type="compositionally biased region" description="Polar residues" evidence="6">
    <location>
        <begin position="207"/>
        <end position="218"/>
    </location>
</feature>
<sequence length="265" mass="29886">MEFPKLGEHCALLSCKQLDFLPFNCDACSKIFCKDHVSYEKHQCGPGLLKDRKVPVCPLCNQPVSLSATENPDRKVNEHIENDCKSDLAKHRRSGKCNVKGCKKRELIPVKCDRCQRNFCLRHRHEADHDCKPDHLTRTHQSSADRQAGLAAVNRFQASYHLPSNPSNISRQQTQQARQSSNQMESFQARNMSEDQALALALKASMHTAQQGSSTQPQAQPPPVTSSEDEDAALARAIAESEHEERRRQQRQESTEKDKDSCILS</sequence>
<feature type="region of interest" description="Disordered" evidence="6">
    <location>
        <begin position="205"/>
        <end position="265"/>
    </location>
</feature>
<dbReference type="PROSITE" id="PS51039">
    <property type="entry name" value="ZF_AN1"/>
    <property type="match status" value="2"/>
</dbReference>
<dbReference type="GO" id="GO:0008270">
    <property type="term" value="F:zinc ion binding"/>
    <property type="evidence" value="ECO:0007669"/>
    <property type="project" value="UniProtKB-KW"/>
</dbReference>
<dbReference type="RefSeq" id="XP_066936847.1">
    <property type="nucleotide sequence ID" value="XM_067080746.1"/>
</dbReference>
<reference evidence="8" key="1">
    <citation type="submission" date="2021-01" db="UniProtKB">
        <authorList>
            <consortium name="EnsemblMetazoa"/>
        </authorList>
    </citation>
    <scope>IDENTIFICATION</scope>
</reference>
<feature type="region of interest" description="Disordered" evidence="6">
    <location>
        <begin position="160"/>
        <end position="191"/>
    </location>
</feature>
<dbReference type="EnsemblMetazoa" id="CLYHEMT019643.1">
    <property type="protein sequence ID" value="CLYHEMP019643.1"/>
    <property type="gene ID" value="CLYHEMG019643"/>
</dbReference>
<feature type="compositionally biased region" description="Basic and acidic residues" evidence="6">
    <location>
        <begin position="239"/>
        <end position="265"/>
    </location>
</feature>
<proteinExistence type="predicted"/>
<accession>A0A7M5X8P1</accession>
<evidence type="ECO:0000256" key="1">
    <source>
        <dbReference type="ARBA" id="ARBA00022723"/>
    </source>
</evidence>
<dbReference type="Pfam" id="PF01428">
    <property type="entry name" value="zf-AN1"/>
    <property type="match status" value="2"/>
</dbReference>
<evidence type="ECO:0000256" key="6">
    <source>
        <dbReference type="SAM" id="MobiDB-lite"/>
    </source>
</evidence>
<dbReference type="GeneID" id="136824774"/>
<evidence type="ECO:0000256" key="5">
    <source>
        <dbReference type="PROSITE-ProRule" id="PRU00449"/>
    </source>
</evidence>
<evidence type="ECO:0000256" key="3">
    <source>
        <dbReference type="ARBA" id="ARBA00022771"/>
    </source>
</evidence>
<dbReference type="AlphaFoldDB" id="A0A7M5X8P1"/>
<dbReference type="PANTHER" id="PTHR14677">
    <property type="entry name" value="ARSENITE INDUCUBLE RNA ASSOCIATED PROTEIN AIP-1-RELATED"/>
    <property type="match status" value="1"/>
</dbReference>
<dbReference type="Gene3D" id="4.10.1110.10">
    <property type="entry name" value="AN1-like Zinc finger"/>
    <property type="match status" value="2"/>
</dbReference>